<keyword evidence="3" id="KW-1185">Reference proteome</keyword>
<name>A0A8E2J830_9APHY</name>
<dbReference type="EMBL" id="KV722332">
    <property type="protein sequence ID" value="OCH96067.1"/>
    <property type="molecule type" value="Genomic_DNA"/>
</dbReference>
<feature type="compositionally biased region" description="Low complexity" evidence="1">
    <location>
        <begin position="49"/>
        <end position="62"/>
    </location>
</feature>
<evidence type="ECO:0000313" key="3">
    <source>
        <dbReference type="Proteomes" id="UP000250043"/>
    </source>
</evidence>
<dbReference type="Proteomes" id="UP000250043">
    <property type="component" value="Unassembled WGS sequence"/>
</dbReference>
<evidence type="ECO:0000256" key="1">
    <source>
        <dbReference type="SAM" id="MobiDB-lite"/>
    </source>
</evidence>
<gene>
    <name evidence="2" type="ORF">OBBRIDRAFT_787520</name>
</gene>
<proteinExistence type="predicted"/>
<dbReference type="AlphaFoldDB" id="A0A8E2J830"/>
<evidence type="ECO:0000313" key="2">
    <source>
        <dbReference type="EMBL" id="OCH96067.1"/>
    </source>
</evidence>
<dbReference type="OrthoDB" id="3227562at2759"/>
<accession>A0A8E2J830</accession>
<sequence>MSGEQDMDMDMGLSCNTPQVLEDVPNWVQPEALNPVEVTNAALSRVWEQQQQPQQQVQASSQPERHRDITVKVHIRRPEKDSWAYLGRGIVTHEQVGQSTRIIVKSASTHKTMTVFNEGIPLQAERRGNFVVIGCVDGNRVISWSLNALNNSDTLRLLATIELACCTTKHPIADPRIHTLYRRRISRIIKDDRKRRHKRRRDQDALVDAFARTGLEAVSGPVPAGSP</sequence>
<protein>
    <submittedName>
        <fullName evidence="2">Uncharacterized protein</fullName>
    </submittedName>
</protein>
<organism evidence="2 3">
    <name type="scientific">Obba rivulosa</name>
    <dbReference type="NCBI Taxonomy" id="1052685"/>
    <lineage>
        <taxon>Eukaryota</taxon>
        <taxon>Fungi</taxon>
        <taxon>Dikarya</taxon>
        <taxon>Basidiomycota</taxon>
        <taxon>Agaricomycotina</taxon>
        <taxon>Agaricomycetes</taxon>
        <taxon>Polyporales</taxon>
        <taxon>Gelatoporiaceae</taxon>
        <taxon>Obba</taxon>
    </lineage>
</organism>
<reference evidence="2 3" key="1">
    <citation type="submission" date="2016-07" db="EMBL/GenBank/DDBJ databases">
        <title>Draft genome of the white-rot fungus Obba rivulosa 3A-2.</title>
        <authorList>
            <consortium name="DOE Joint Genome Institute"/>
            <person name="Miettinen O."/>
            <person name="Riley R."/>
            <person name="Acob R."/>
            <person name="Barry K."/>
            <person name="Cullen D."/>
            <person name="De Vries R."/>
            <person name="Hainaut M."/>
            <person name="Hatakka A."/>
            <person name="Henrissat B."/>
            <person name="Hilden K."/>
            <person name="Kuo R."/>
            <person name="Labutti K."/>
            <person name="Lipzen A."/>
            <person name="Makela M.R."/>
            <person name="Sandor L."/>
            <person name="Spatafora J.W."/>
            <person name="Grigoriev I.V."/>
            <person name="Hibbett D.S."/>
        </authorList>
    </citation>
    <scope>NUCLEOTIDE SEQUENCE [LARGE SCALE GENOMIC DNA]</scope>
    <source>
        <strain evidence="2 3">3A-2</strain>
    </source>
</reference>
<feature type="region of interest" description="Disordered" evidence="1">
    <location>
        <begin position="47"/>
        <end position="67"/>
    </location>
</feature>